<dbReference type="AlphaFoldDB" id="A0A2W2AMC3"/>
<dbReference type="InterPro" id="IPR013762">
    <property type="entry name" value="Integrase-like_cat_sf"/>
</dbReference>
<name>A0A2W2AMC3_9BACT</name>
<dbReference type="OrthoDB" id="1493636at2"/>
<evidence type="ECO:0000256" key="1">
    <source>
        <dbReference type="ARBA" id="ARBA00008857"/>
    </source>
</evidence>
<dbReference type="Gene3D" id="1.10.443.10">
    <property type="entry name" value="Intergrase catalytic core"/>
    <property type="match status" value="1"/>
</dbReference>
<keyword evidence="3" id="KW-0233">DNA recombination</keyword>
<reference evidence="5 6" key="1">
    <citation type="submission" date="2018-06" db="EMBL/GenBank/DDBJ databases">
        <title>Mucibacter soli gen. nov., sp. nov., a new member of the family Chitinophagaceae producing mucin.</title>
        <authorList>
            <person name="Kim M.-K."/>
            <person name="Park S."/>
            <person name="Kim T.-S."/>
            <person name="Joung Y."/>
            <person name="Han J.-H."/>
            <person name="Kim S.B."/>
        </authorList>
    </citation>
    <scope>NUCLEOTIDE SEQUENCE [LARGE SCALE GENOMIC DNA]</scope>
    <source>
        <strain evidence="5 6">R1-15</strain>
    </source>
</reference>
<evidence type="ECO:0000259" key="4">
    <source>
        <dbReference type="PROSITE" id="PS51898"/>
    </source>
</evidence>
<dbReference type="PANTHER" id="PTHR30349:SF64">
    <property type="entry name" value="PROPHAGE INTEGRASE INTD-RELATED"/>
    <property type="match status" value="1"/>
</dbReference>
<evidence type="ECO:0000313" key="5">
    <source>
        <dbReference type="EMBL" id="PZF74682.1"/>
    </source>
</evidence>
<feature type="domain" description="Tyr recombinase" evidence="4">
    <location>
        <begin position="237"/>
        <end position="423"/>
    </location>
</feature>
<proteinExistence type="inferred from homology"/>
<dbReference type="PANTHER" id="PTHR30349">
    <property type="entry name" value="PHAGE INTEGRASE-RELATED"/>
    <property type="match status" value="1"/>
</dbReference>
<comment type="similarity">
    <text evidence="1">Belongs to the 'phage' integrase family.</text>
</comment>
<dbReference type="GO" id="GO:0015074">
    <property type="term" value="P:DNA integration"/>
    <property type="evidence" value="ECO:0007669"/>
    <property type="project" value="InterPro"/>
</dbReference>
<dbReference type="GO" id="GO:0003677">
    <property type="term" value="F:DNA binding"/>
    <property type="evidence" value="ECO:0007669"/>
    <property type="project" value="UniProtKB-KW"/>
</dbReference>
<organism evidence="5 6">
    <name type="scientific">Taibaiella soli</name>
    <dbReference type="NCBI Taxonomy" id="1649169"/>
    <lineage>
        <taxon>Bacteria</taxon>
        <taxon>Pseudomonadati</taxon>
        <taxon>Bacteroidota</taxon>
        <taxon>Chitinophagia</taxon>
        <taxon>Chitinophagales</taxon>
        <taxon>Chitinophagaceae</taxon>
        <taxon>Taibaiella</taxon>
    </lineage>
</organism>
<dbReference type="Proteomes" id="UP000248745">
    <property type="component" value="Unassembled WGS sequence"/>
</dbReference>
<dbReference type="Pfam" id="PF17293">
    <property type="entry name" value="Arm-DNA-bind_5"/>
    <property type="match status" value="1"/>
</dbReference>
<dbReference type="Pfam" id="PF00589">
    <property type="entry name" value="Phage_integrase"/>
    <property type="match status" value="1"/>
</dbReference>
<dbReference type="SUPFAM" id="SSF56349">
    <property type="entry name" value="DNA breaking-rejoining enzymes"/>
    <property type="match status" value="1"/>
</dbReference>
<protein>
    <submittedName>
        <fullName evidence="5">Site-specific integrase</fullName>
    </submittedName>
</protein>
<dbReference type="InterPro" id="IPR035386">
    <property type="entry name" value="Arm-DNA-bind_5"/>
</dbReference>
<sequence>MKVKLYLARPTVITNGKRTVSPNDTAIFARISYAGYRLKYYLDESINPKYWNSKDHKAKETSKFPQFPEFNNRLKNDISAIEDVVRKYYNDNNSTYPPPEVLKQLLDSALKQGDNVERMTFFKFFVDFIERSSNGVRLSEKGQPITAGTVRTYETTKTCLENYQTHSKKKVDFENIDMAFYVDFKKYLTLTLKLSTNYIGKHVKTIKTVLRDAENNFGIAVNPAYKSSDFITIKENADTVYLAEYELKLIADLDLADNLRLDTTRDLFLIGCYTGLRFSDLSTLTPEHINEGMITITAQKTGQTVVIPLHKTVKQIMEKYSGQLPPAKSNQKTNEALKDLCAKVDALKKKVCIKGTKGGQLVTQSLEKYKLITTHTARRSFATNQYLNKVPAITIMAITGHQTESAFMKYIKVAADDHAKILQTMWKDQEDNLPKTIAI</sequence>
<dbReference type="InterPro" id="IPR011010">
    <property type="entry name" value="DNA_brk_join_enz"/>
</dbReference>
<dbReference type="InterPro" id="IPR050090">
    <property type="entry name" value="Tyrosine_recombinase_XerCD"/>
</dbReference>
<dbReference type="Pfam" id="PF13102">
    <property type="entry name" value="Phage_int_SAM_5"/>
    <property type="match status" value="1"/>
</dbReference>
<keyword evidence="2" id="KW-0238">DNA-binding</keyword>
<dbReference type="InterPro" id="IPR002104">
    <property type="entry name" value="Integrase_catalytic"/>
</dbReference>
<accession>A0A2W2AMC3</accession>
<evidence type="ECO:0000256" key="2">
    <source>
        <dbReference type="ARBA" id="ARBA00023125"/>
    </source>
</evidence>
<keyword evidence="6" id="KW-1185">Reference proteome</keyword>
<dbReference type="RefSeq" id="WP_110996888.1">
    <property type="nucleotide sequence ID" value="NZ_QKTW01000002.1"/>
</dbReference>
<dbReference type="CDD" id="cd01185">
    <property type="entry name" value="INTN1_C_like"/>
    <property type="match status" value="1"/>
</dbReference>
<dbReference type="InterPro" id="IPR010998">
    <property type="entry name" value="Integrase_recombinase_N"/>
</dbReference>
<dbReference type="InterPro" id="IPR025269">
    <property type="entry name" value="SAM-like_dom"/>
</dbReference>
<dbReference type="Gene3D" id="1.10.150.130">
    <property type="match status" value="1"/>
</dbReference>
<dbReference type="EMBL" id="QKTW01000002">
    <property type="protein sequence ID" value="PZF74682.1"/>
    <property type="molecule type" value="Genomic_DNA"/>
</dbReference>
<gene>
    <name evidence="5" type="ORF">DN068_00345</name>
</gene>
<dbReference type="PROSITE" id="PS51898">
    <property type="entry name" value="TYR_RECOMBINASE"/>
    <property type="match status" value="1"/>
</dbReference>
<evidence type="ECO:0000256" key="3">
    <source>
        <dbReference type="ARBA" id="ARBA00023172"/>
    </source>
</evidence>
<evidence type="ECO:0000313" key="6">
    <source>
        <dbReference type="Proteomes" id="UP000248745"/>
    </source>
</evidence>
<comment type="caution">
    <text evidence="5">The sequence shown here is derived from an EMBL/GenBank/DDBJ whole genome shotgun (WGS) entry which is preliminary data.</text>
</comment>
<dbReference type="GO" id="GO:0006310">
    <property type="term" value="P:DNA recombination"/>
    <property type="evidence" value="ECO:0007669"/>
    <property type="project" value="UniProtKB-KW"/>
</dbReference>